<reference evidence="5" key="1">
    <citation type="submission" date="2025-08" db="UniProtKB">
        <authorList>
            <consortium name="Ensembl"/>
        </authorList>
    </citation>
    <scope>IDENTIFICATION</scope>
</reference>
<evidence type="ECO:0000256" key="1">
    <source>
        <dbReference type="ARBA" id="ARBA00004123"/>
    </source>
</evidence>
<evidence type="ECO:0000256" key="4">
    <source>
        <dbReference type="ARBA" id="ARBA00023242"/>
    </source>
</evidence>
<organism evidence="5 6">
    <name type="scientific">Eptatretus burgeri</name>
    <name type="common">Inshore hagfish</name>
    <dbReference type="NCBI Taxonomy" id="7764"/>
    <lineage>
        <taxon>Eukaryota</taxon>
        <taxon>Metazoa</taxon>
        <taxon>Chordata</taxon>
        <taxon>Craniata</taxon>
        <taxon>Vertebrata</taxon>
        <taxon>Cyclostomata</taxon>
        <taxon>Myxini</taxon>
        <taxon>Myxiniformes</taxon>
        <taxon>Myxinidae</taxon>
        <taxon>Eptatretinae</taxon>
        <taxon>Eptatretus</taxon>
    </lineage>
</organism>
<dbReference type="AlphaFoldDB" id="A0A8C4QTT6"/>
<dbReference type="SUPFAM" id="SSF50978">
    <property type="entry name" value="WD40 repeat-like"/>
    <property type="match status" value="1"/>
</dbReference>
<dbReference type="Proteomes" id="UP000694388">
    <property type="component" value="Unplaced"/>
</dbReference>
<name>A0A8C4QTT6_EPTBU</name>
<dbReference type="GO" id="GO:0048188">
    <property type="term" value="C:Set1C/COMPASS complex"/>
    <property type="evidence" value="ECO:0007669"/>
    <property type="project" value="TreeGrafter"/>
</dbReference>
<comment type="subcellular location">
    <subcellularLocation>
        <location evidence="1">Nucleus</location>
    </subcellularLocation>
</comment>
<dbReference type="GeneTree" id="ENSGT00940000171088"/>
<protein>
    <submittedName>
        <fullName evidence="5">Uncharacterized protein</fullName>
    </submittedName>
</protein>
<dbReference type="InterPro" id="IPR036322">
    <property type="entry name" value="WD40_repeat_dom_sf"/>
</dbReference>
<dbReference type="Ensembl" id="ENSEBUT00000020720.1">
    <property type="protein sequence ID" value="ENSEBUP00000020146.1"/>
    <property type="gene ID" value="ENSEBUG00000012501.1"/>
</dbReference>
<dbReference type="InterPro" id="IPR015943">
    <property type="entry name" value="WD40/YVTN_repeat-like_dom_sf"/>
</dbReference>
<dbReference type="GO" id="GO:0003682">
    <property type="term" value="F:chromatin binding"/>
    <property type="evidence" value="ECO:0007669"/>
    <property type="project" value="TreeGrafter"/>
</dbReference>
<dbReference type="OMA" id="SEKINCF"/>
<keyword evidence="6" id="KW-1185">Reference proteome</keyword>
<reference evidence="5" key="2">
    <citation type="submission" date="2025-09" db="UniProtKB">
        <authorList>
            <consortium name="Ensembl"/>
        </authorList>
    </citation>
    <scope>IDENTIFICATION</scope>
</reference>
<dbReference type="PANTHER" id="PTHR19861:SF0">
    <property type="entry name" value="WD REPEAT-CONTAINING PROTEIN 82"/>
    <property type="match status" value="1"/>
</dbReference>
<sequence length="67" mass="7517">MKLTEAVIRSLRVAKVFRENSDRINCFDFAANGESMISSSEDDSIVLFDCQEGNSDLSSFMYAQCSH</sequence>
<dbReference type="PANTHER" id="PTHR19861">
    <property type="entry name" value="WD40 REPEAT PROTEIN SWD2"/>
    <property type="match status" value="1"/>
</dbReference>
<evidence type="ECO:0000256" key="3">
    <source>
        <dbReference type="ARBA" id="ARBA00022737"/>
    </source>
</evidence>
<accession>A0A8C4QTT6</accession>
<keyword evidence="2" id="KW-0853">WD repeat</keyword>
<dbReference type="InterPro" id="IPR037867">
    <property type="entry name" value="Swd2/WDR82"/>
</dbReference>
<evidence type="ECO:0000313" key="6">
    <source>
        <dbReference type="Proteomes" id="UP000694388"/>
    </source>
</evidence>
<proteinExistence type="predicted"/>
<dbReference type="Gene3D" id="2.130.10.10">
    <property type="entry name" value="YVTN repeat-like/Quinoprotein amine dehydrogenase"/>
    <property type="match status" value="1"/>
</dbReference>
<keyword evidence="4" id="KW-0539">Nucleus</keyword>
<evidence type="ECO:0000256" key="2">
    <source>
        <dbReference type="ARBA" id="ARBA00022574"/>
    </source>
</evidence>
<keyword evidence="3" id="KW-0677">Repeat</keyword>
<evidence type="ECO:0000313" key="5">
    <source>
        <dbReference type="Ensembl" id="ENSEBUP00000020146.1"/>
    </source>
</evidence>